<sequence>MHVCSLVALDSPAGQPWMPVNIHSKLMIVDDVYTTQGSANINTRSMMVDSELNICHEHADITQQLRRRLWNLHTNNLGAQDEPDMAFTAWEDIIKRNKDFSMKKQTPYAPLIEFFYDKATMADFD</sequence>
<evidence type="ECO:0000313" key="7">
    <source>
        <dbReference type="Proteomes" id="UP000282636"/>
    </source>
</evidence>
<comment type="catalytic activity">
    <reaction evidence="1">
        <text>a 1,2-diacyl-sn-glycero-3-phosphocholine + H2O = a 1,2-diacyl-sn-glycero-3-phosphate + choline + H(+)</text>
        <dbReference type="Rhea" id="RHEA:14445"/>
        <dbReference type="ChEBI" id="CHEBI:15354"/>
        <dbReference type="ChEBI" id="CHEBI:15377"/>
        <dbReference type="ChEBI" id="CHEBI:15378"/>
        <dbReference type="ChEBI" id="CHEBI:57643"/>
        <dbReference type="ChEBI" id="CHEBI:58608"/>
        <dbReference type="EC" id="3.1.4.4"/>
    </reaction>
</comment>
<dbReference type="Pfam" id="PF13091">
    <property type="entry name" value="PLDc_2"/>
    <property type="match status" value="1"/>
</dbReference>
<dbReference type="PROSITE" id="PS50035">
    <property type="entry name" value="PLD"/>
    <property type="match status" value="1"/>
</dbReference>
<dbReference type="Proteomes" id="UP000282636">
    <property type="component" value="Unassembled WGS sequence"/>
</dbReference>
<comment type="caution">
    <text evidence="6">The sequence shown here is derived from an EMBL/GenBank/DDBJ whole genome shotgun (WGS) entry which is preliminary data.</text>
</comment>
<keyword evidence="4" id="KW-0443">Lipid metabolism</keyword>
<dbReference type="AlphaFoldDB" id="A0A3M5MCZ9"/>
<dbReference type="Gene3D" id="3.30.870.10">
    <property type="entry name" value="Endonuclease Chain A"/>
    <property type="match status" value="1"/>
</dbReference>
<organism evidence="6 7">
    <name type="scientific">Pseudomonas syringae pv. theae</name>
    <dbReference type="NCBI Taxonomy" id="103985"/>
    <lineage>
        <taxon>Bacteria</taxon>
        <taxon>Pseudomonadati</taxon>
        <taxon>Pseudomonadota</taxon>
        <taxon>Gammaproteobacteria</taxon>
        <taxon>Pseudomonadales</taxon>
        <taxon>Pseudomonadaceae</taxon>
        <taxon>Pseudomonas</taxon>
        <taxon>Pseudomonas syringae</taxon>
    </lineage>
</organism>
<dbReference type="GO" id="GO:0009395">
    <property type="term" value="P:phospholipid catabolic process"/>
    <property type="evidence" value="ECO:0007669"/>
    <property type="project" value="TreeGrafter"/>
</dbReference>
<evidence type="ECO:0000256" key="3">
    <source>
        <dbReference type="ARBA" id="ARBA00022801"/>
    </source>
</evidence>
<keyword evidence="2" id="KW-0677">Repeat</keyword>
<dbReference type="InterPro" id="IPR015679">
    <property type="entry name" value="PLipase_D_fam"/>
</dbReference>
<dbReference type="EMBL" id="RBTL01000345">
    <property type="protein sequence ID" value="RMT58131.1"/>
    <property type="molecule type" value="Genomic_DNA"/>
</dbReference>
<gene>
    <name evidence="6" type="ORF">ALP44_02386</name>
</gene>
<dbReference type="SUPFAM" id="SSF56024">
    <property type="entry name" value="Phospholipase D/nuclease"/>
    <property type="match status" value="1"/>
</dbReference>
<proteinExistence type="predicted"/>
<dbReference type="PANTHER" id="PTHR18896">
    <property type="entry name" value="PHOSPHOLIPASE D"/>
    <property type="match status" value="1"/>
</dbReference>
<evidence type="ECO:0000256" key="1">
    <source>
        <dbReference type="ARBA" id="ARBA00000798"/>
    </source>
</evidence>
<evidence type="ECO:0000259" key="5">
    <source>
        <dbReference type="PROSITE" id="PS50035"/>
    </source>
</evidence>
<evidence type="ECO:0000256" key="2">
    <source>
        <dbReference type="ARBA" id="ARBA00022737"/>
    </source>
</evidence>
<accession>A0A3M5MCZ9</accession>
<dbReference type="PANTHER" id="PTHR18896:SF76">
    <property type="entry name" value="PHOSPHOLIPASE"/>
    <property type="match status" value="1"/>
</dbReference>
<protein>
    <submittedName>
        <fullName evidence="6">Phospholipase D/transphosphatidylase</fullName>
    </submittedName>
</protein>
<feature type="domain" description="PLD phosphodiesterase" evidence="5">
    <location>
        <begin position="18"/>
        <end position="45"/>
    </location>
</feature>
<dbReference type="GO" id="GO:0004630">
    <property type="term" value="F:phospholipase D activity"/>
    <property type="evidence" value="ECO:0007669"/>
    <property type="project" value="UniProtKB-EC"/>
</dbReference>
<evidence type="ECO:0000313" key="6">
    <source>
        <dbReference type="EMBL" id="RMT58131.1"/>
    </source>
</evidence>
<dbReference type="InterPro" id="IPR025202">
    <property type="entry name" value="PLD-like_dom"/>
</dbReference>
<reference evidence="6 7" key="1">
    <citation type="submission" date="2018-08" db="EMBL/GenBank/DDBJ databases">
        <title>Recombination of ecologically and evolutionarily significant loci maintains genetic cohesion in the Pseudomonas syringae species complex.</title>
        <authorList>
            <person name="Dillon M."/>
            <person name="Thakur S."/>
            <person name="Almeida R.N.D."/>
            <person name="Weir B.S."/>
            <person name="Guttman D.S."/>
        </authorList>
    </citation>
    <scope>NUCLEOTIDE SEQUENCE [LARGE SCALE GENOMIC DNA]</scope>
    <source>
        <strain evidence="6 7">ICMP 3934</strain>
    </source>
</reference>
<evidence type="ECO:0000256" key="4">
    <source>
        <dbReference type="ARBA" id="ARBA00023098"/>
    </source>
</evidence>
<name>A0A3M5MCZ9_PSESX</name>
<keyword evidence="3" id="KW-0378">Hydrolase</keyword>
<dbReference type="InterPro" id="IPR001736">
    <property type="entry name" value="PLipase_D/transphosphatidylase"/>
</dbReference>